<evidence type="ECO:0000259" key="7">
    <source>
        <dbReference type="Pfam" id="PF07244"/>
    </source>
</evidence>
<dbReference type="Proteomes" id="UP000189818">
    <property type="component" value="Unassembled WGS sequence"/>
</dbReference>
<keyword evidence="3" id="KW-0472">Membrane</keyword>
<dbReference type="STRING" id="439228.SAMN06295920_101244"/>
<feature type="domain" description="POTRA" evidence="7">
    <location>
        <begin position="273"/>
        <end position="341"/>
    </location>
</feature>
<dbReference type="PANTHER" id="PTHR12815">
    <property type="entry name" value="SORTING AND ASSEMBLY MACHINERY SAMM50 PROTEIN FAMILY MEMBER"/>
    <property type="match status" value="1"/>
</dbReference>
<dbReference type="Pfam" id="PF07244">
    <property type="entry name" value="POTRA"/>
    <property type="match status" value="2"/>
</dbReference>
<keyword evidence="2" id="KW-0812">Transmembrane</keyword>
<evidence type="ECO:0000313" key="8">
    <source>
        <dbReference type="EMBL" id="SKB26378.1"/>
    </source>
</evidence>
<keyword evidence="9" id="KW-1185">Reference proteome</keyword>
<dbReference type="EMBL" id="FUYM01000001">
    <property type="protein sequence ID" value="SKB26378.1"/>
    <property type="molecule type" value="Genomic_DNA"/>
</dbReference>
<dbReference type="RefSeq" id="WP_079646216.1">
    <property type="nucleotide sequence ID" value="NZ_FUYM01000001.1"/>
</dbReference>
<comment type="subcellular location">
    <subcellularLocation>
        <location evidence="1">Membrane</location>
    </subcellularLocation>
</comment>
<dbReference type="OrthoDB" id="9769707at2"/>
<evidence type="ECO:0000256" key="2">
    <source>
        <dbReference type="ARBA" id="ARBA00022452"/>
    </source>
</evidence>
<feature type="region of interest" description="Disordered" evidence="4">
    <location>
        <begin position="27"/>
        <end position="90"/>
    </location>
</feature>
<dbReference type="InterPro" id="IPR039910">
    <property type="entry name" value="D15-like"/>
</dbReference>
<sequence length="670" mass="71624">MRNACRPTSARSIVLGAMLCVTGAAQAQPASPPTASEDPADLPELDPSTEMAPLPGMEVDWPEAADTAGEPPADAGAATGATAESTLADAQADRRYGVDITGLSGKDGVPPETESAIRSRFRQLSALEEGKGVGNTAQIDRRARQDETLLNQLLRAAGYYDARVSTRIEDEKTGRLGVSLVVRPGVLYTLSGVDFGGIDAAGDVAAQLRRAFGLETGQPADSDRIEAGLVALKAELGHEGFVFAKIGEPKLTVDHDEHAVRLAVDVEPGYAQRIGKIRIEGERLFSAKHLGRIARFRTGDMYDAARMEDFRRALIQTSLVSAVTIKPVATADPQVVDISVKLEPAPPRTVAGAIGYGTGEGYRLEASWQHRNLVRPEGAVTFRGVLGTQEQSLGATLRRNNYKARDRVLTGQVILSHLDQNAYEARSLTIGAGLERQTNIIWQKKWTWSYGVELVASKEQDTVKATGAPRSRQYLIGALPSSLSYDGSDDLLNPTRGYRLAARVSPELSLQGGAFGYVKAQVDGSSYLPVGGRTAIAGRVRFGSIIGASAERIAPTRRFYAGGGGSVRGYGYQKIGPVDINGDPAGGRSLAEFSIEARVRFGDFGVVPFIDGGNLYSARLPTFRNLRYGAGIGVRYYTSFGPIRVDVGTPLNRRPGDSRIAVYVSLGQAF</sequence>
<organism evidence="8 9">
    <name type="scientific">Rhizorhabdus histidinilytica</name>
    <dbReference type="NCBI Taxonomy" id="439228"/>
    <lineage>
        <taxon>Bacteria</taxon>
        <taxon>Pseudomonadati</taxon>
        <taxon>Pseudomonadota</taxon>
        <taxon>Alphaproteobacteria</taxon>
        <taxon>Sphingomonadales</taxon>
        <taxon>Sphingomonadaceae</taxon>
        <taxon>Rhizorhabdus</taxon>
    </lineage>
</organism>
<accession>A0A1T4ZUL4</accession>
<dbReference type="PANTHER" id="PTHR12815:SF42">
    <property type="entry name" value="BACTERIAL SURFACE ANTIGEN (D15) DOMAIN-CONTAINING PROTEIN"/>
    <property type="match status" value="1"/>
</dbReference>
<name>A0A1T4ZUL4_9SPHN</name>
<protein>
    <submittedName>
        <fullName evidence="8">Autotransporter secretion outer membrane protein TamA</fullName>
    </submittedName>
</protein>
<evidence type="ECO:0000256" key="1">
    <source>
        <dbReference type="ARBA" id="ARBA00004370"/>
    </source>
</evidence>
<evidence type="ECO:0000256" key="3">
    <source>
        <dbReference type="ARBA" id="ARBA00023136"/>
    </source>
</evidence>
<feature type="domain" description="POTRA" evidence="7">
    <location>
        <begin position="206"/>
        <end position="269"/>
    </location>
</feature>
<feature type="domain" description="Bacterial surface antigen (D15)" evidence="6">
    <location>
        <begin position="381"/>
        <end position="670"/>
    </location>
</feature>
<dbReference type="Gene3D" id="3.10.20.310">
    <property type="entry name" value="membrane protein fhac"/>
    <property type="match status" value="2"/>
</dbReference>
<evidence type="ECO:0000313" key="9">
    <source>
        <dbReference type="Proteomes" id="UP000189818"/>
    </source>
</evidence>
<dbReference type="InterPro" id="IPR010827">
    <property type="entry name" value="BamA/TamA_POTRA"/>
</dbReference>
<dbReference type="InterPro" id="IPR000184">
    <property type="entry name" value="Bac_surfAg_D15"/>
</dbReference>
<dbReference type="AlphaFoldDB" id="A0A1T4ZUL4"/>
<dbReference type="GO" id="GO:0019867">
    <property type="term" value="C:outer membrane"/>
    <property type="evidence" value="ECO:0007669"/>
    <property type="project" value="InterPro"/>
</dbReference>
<dbReference type="Pfam" id="PF01103">
    <property type="entry name" value="Omp85"/>
    <property type="match status" value="1"/>
</dbReference>
<feature type="signal peptide" evidence="5">
    <location>
        <begin position="1"/>
        <end position="27"/>
    </location>
</feature>
<dbReference type="Gene3D" id="2.40.160.50">
    <property type="entry name" value="membrane protein fhac: a member of the omp85/tpsb transporter family"/>
    <property type="match status" value="1"/>
</dbReference>
<evidence type="ECO:0000259" key="6">
    <source>
        <dbReference type="Pfam" id="PF01103"/>
    </source>
</evidence>
<feature type="chain" id="PRO_5013137691" evidence="5">
    <location>
        <begin position="28"/>
        <end position="670"/>
    </location>
</feature>
<keyword evidence="5" id="KW-0732">Signal</keyword>
<evidence type="ECO:0000256" key="4">
    <source>
        <dbReference type="SAM" id="MobiDB-lite"/>
    </source>
</evidence>
<keyword evidence="2" id="KW-1134">Transmembrane beta strand</keyword>
<feature type="compositionally biased region" description="Low complexity" evidence="4">
    <location>
        <begin position="62"/>
        <end position="84"/>
    </location>
</feature>
<gene>
    <name evidence="8" type="ORF">SAMN06295920_101244</name>
</gene>
<proteinExistence type="predicted"/>
<evidence type="ECO:0000256" key="5">
    <source>
        <dbReference type="SAM" id="SignalP"/>
    </source>
</evidence>
<feature type="compositionally biased region" description="Low complexity" evidence="4">
    <location>
        <begin position="27"/>
        <end position="36"/>
    </location>
</feature>
<reference evidence="9" key="1">
    <citation type="submission" date="2017-02" db="EMBL/GenBank/DDBJ databases">
        <authorList>
            <person name="Varghese N."/>
            <person name="Submissions S."/>
        </authorList>
    </citation>
    <scope>NUCLEOTIDE SEQUENCE [LARGE SCALE GENOMIC DNA]</scope>
    <source>
        <strain evidence="9">UM2</strain>
    </source>
</reference>